<evidence type="ECO:0000313" key="1">
    <source>
        <dbReference type="EMBL" id="EDN96645.1"/>
    </source>
</evidence>
<dbReference type="KEGG" id="ssl:SS1G_01571"/>
<gene>
    <name evidence="1" type="ORF">SS1G_01571</name>
</gene>
<protein>
    <submittedName>
        <fullName evidence="1">Uncharacterized protein</fullName>
    </submittedName>
</protein>
<dbReference type="GeneID" id="5493290"/>
<dbReference type="EMBL" id="CH476622">
    <property type="protein sequence ID" value="EDN96645.1"/>
    <property type="molecule type" value="Genomic_DNA"/>
</dbReference>
<sequence>MAVESIWISGWSGGLFKTAHNGAMEMCPAVYGFAGSFYARIPFHIAFSDA</sequence>
<dbReference type="InParanoid" id="A7E8E3"/>
<dbReference type="RefSeq" id="XP_001597377.1">
    <property type="nucleotide sequence ID" value="XM_001597327.1"/>
</dbReference>
<dbReference type="AlphaFoldDB" id="A7E8E3"/>
<name>A7E8E3_SCLS1</name>
<reference evidence="2" key="1">
    <citation type="journal article" date="2011" name="PLoS Genet.">
        <title>Genomic analysis of the necrotrophic fungal pathogens Sclerotinia sclerotiorum and Botrytis cinerea.</title>
        <authorList>
            <person name="Amselem J."/>
            <person name="Cuomo C.A."/>
            <person name="van Kan J.A."/>
            <person name="Viaud M."/>
            <person name="Benito E.P."/>
            <person name="Couloux A."/>
            <person name="Coutinho P.M."/>
            <person name="de Vries R.P."/>
            <person name="Dyer P.S."/>
            <person name="Fillinger S."/>
            <person name="Fournier E."/>
            <person name="Gout L."/>
            <person name="Hahn M."/>
            <person name="Kohn L."/>
            <person name="Lapalu N."/>
            <person name="Plummer K.M."/>
            <person name="Pradier J.M."/>
            <person name="Quevillon E."/>
            <person name="Sharon A."/>
            <person name="Simon A."/>
            <person name="ten Have A."/>
            <person name="Tudzynski B."/>
            <person name="Tudzynski P."/>
            <person name="Wincker P."/>
            <person name="Andrew M."/>
            <person name="Anthouard V."/>
            <person name="Beever R.E."/>
            <person name="Beffa R."/>
            <person name="Benoit I."/>
            <person name="Bouzid O."/>
            <person name="Brault B."/>
            <person name="Chen Z."/>
            <person name="Choquer M."/>
            <person name="Collemare J."/>
            <person name="Cotton P."/>
            <person name="Danchin E.G."/>
            <person name="Da Silva C."/>
            <person name="Gautier A."/>
            <person name="Giraud C."/>
            <person name="Giraud T."/>
            <person name="Gonzalez C."/>
            <person name="Grossetete S."/>
            <person name="Guldener U."/>
            <person name="Henrissat B."/>
            <person name="Howlett B.J."/>
            <person name="Kodira C."/>
            <person name="Kretschmer M."/>
            <person name="Lappartient A."/>
            <person name="Leroch M."/>
            <person name="Levis C."/>
            <person name="Mauceli E."/>
            <person name="Neuveglise C."/>
            <person name="Oeser B."/>
            <person name="Pearson M."/>
            <person name="Poulain J."/>
            <person name="Poussereau N."/>
            <person name="Quesneville H."/>
            <person name="Rascle C."/>
            <person name="Schumacher J."/>
            <person name="Segurens B."/>
            <person name="Sexton A."/>
            <person name="Silva E."/>
            <person name="Sirven C."/>
            <person name="Soanes D.M."/>
            <person name="Talbot N.J."/>
            <person name="Templeton M."/>
            <person name="Yandava C."/>
            <person name="Yarden O."/>
            <person name="Zeng Q."/>
            <person name="Rollins J.A."/>
            <person name="Lebrun M.H."/>
            <person name="Dickman M."/>
        </authorList>
    </citation>
    <scope>NUCLEOTIDE SEQUENCE [LARGE SCALE GENOMIC DNA]</scope>
    <source>
        <strain evidence="2">ATCC 18683 / 1980 / Ss-1</strain>
    </source>
</reference>
<dbReference type="HOGENOM" id="CLU_3125907_0_0_1"/>
<keyword evidence="2" id="KW-1185">Reference proteome</keyword>
<accession>A7E8E3</accession>
<dbReference type="Proteomes" id="UP000001312">
    <property type="component" value="Unassembled WGS sequence"/>
</dbReference>
<proteinExistence type="predicted"/>
<organism evidence="1 2">
    <name type="scientific">Sclerotinia sclerotiorum (strain ATCC 18683 / 1980 / Ss-1)</name>
    <name type="common">White mold</name>
    <name type="synonym">Whetzelinia sclerotiorum</name>
    <dbReference type="NCBI Taxonomy" id="665079"/>
    <lineage>
        <taxon>Eukaryota</taxon>
        <taxon>Fungi</taxon>
        <taxon>Dikarya</taxon>
        <taxon>Ascomycota</taxon>
        <taxon>Pezizomycotina</taxon>
        <taxon>Leotiomycetes</taxon>
        <taxon>Helotiales</taxon>
        <taxon>Sclerotiniaceae</taxon>
        <taxon>Sclerotinia</taxon>
    </lineage>
</organism>
<evidence type="ECO:0000313" key="2">
    <source>
        <dbReference type="Proteomes" id="UP000001312"/>
    </source>
</evidence>